<name>A0A1R3KTW5_COCAP</name>
<feature type="non-terminal residue" evidence="1">
    <location>
        <position position="1"/>
    </location>
</feature>
<evidence type="ECO:0000313" key="2">
    <source>
        <dbReference type="Proteomes" id="UP000188268"/>
    </source>
</evidence>
<dbReference type="AlphaFoldDB" id="A0A1R3KTW5"/>
<comment type="caution">
    <text evidence="1">The sequence shown here is derived from an EMBL/GenBank/DDBJ whole genome shotgun (WGS) entry which is preliminary data.</text>
</comment>
<proteinExistence type="predicted"/>
<reference evidence="1 2" key="1">
    <citation type="submission" date="2013-09" db="EMBL/GenBank/DDBJ databases">
        <title>Corchorus capsularis genome sequencing.</title>
        <authorList>
            <person name="Alam M."/>
            <person name="Haque M.S."/>
            <person name="Islam M.S."/>
            <person name="Emdad E.M."/>
            <person name="Islam M.M."/>
            <person name="Ahmed B."/>
            <person name="Halim A."/>
            <person name="Hossen Q.M.M."/>
            <person name="Hossain M.Z."/>
            <person name="Ahmed R."/>
            <person name="Khan M.M."/>
            <person name="Islam R."/>
            <person name="Rashid M.M."/>
            <person name="Khan S.A."/>
            <person name="Rahman M.S."/>
            <person name="Alam M."/>
        </authorList>
    </citation>
    <scope>NUCLEOTIDE SEQUENCE [LARGE SCALE GENOMIC DNA]</scope>
    <source>
        <strain evidence="2">cv. CVL-1</strain>
        <tissue evidence="1">Whole seedling</tissue>
    </source>
</reference>
<gene>
    <name evidence="1" type="ORF">CCACVL1_00886</name>
</gene>
<organism evidence="1 2">
    <name type="scientific">Corchorus capsularis</name>
    <name type="common">Jute</name>
    <dbReference type="NCBI Taxonomy" id="210143"/>
    <lineage>
        <taxon>Eukaryota</taxon>
        <taxon>Viridiplantae</taxon>
        <taxon>Streptophyta</taxon>
        <taxon>Embryophyta</taxon>
        <taxon>Tracheophyta</taxon>
        <taxon>Spermatophyta</taxon>
        <taxon>Magnoliopsida</taxon>
        <taxon>eudicotyledons</taxon>
        <taxon>Gunneridae</taxon>
        <taxon>Pentapetalae</taxon>
        <taxon>rosids</taxon>
        <taxon>malvids</taxon>
        <taxon>Malvales</taxon>
        <taxon>Malvaceae</taxon>
        <taxon>Grewioideae</taxon>
        <taxon>Apeibeae</taxon>
        <taxon>Corchorus</taxon>
    </lineage>
</organism>
<dbReference type="EMBL" id="AWWV01002245">
    <property type="protein sequence ID" value="OMP10541.1"/>
    <property type="molecule type" value="Genomic_DNA"/>
</dbReference>
<evidence type="ECO:0000313" key="1">
    <source>
        <dbReference type="EMBL" id="OMP10541.1"/>
    </source>
</evidence>
<sequence>AEPSSFMISLCIDLGDMKTPYRKAEIVPLEQPGRTEQLPTF</sequence>
<keyword evidence="2" id="KW-1185">Reference proteome</keyword>
<protein>
    <submittedName>
        <fullName evidence="1">Uncharacterized protein</fullName>
    </submittedName>
</protein>
<dbReference type="Gramene" id="OMP10541">
    <property type="protein sequence ID" value="OMP10541"/>
    <property type="gene ID" value="CCACVL1_00886"/>
</dbReference>
<dbReference type="Proteomes" id="UP000188268">
    <property type="component" value="Unassembled WGS sequence"/>
</dbReference>
<accession>A0A1R3KTW5</accession>